<evidence type="ECO:0000313" key="2">
    <source>
        <dbReference type="Proteomes" id="UP000053859"/>
    </source>
</evidence>
<gene>
    <name evidence="1" type="ORF">SAZU_6226</name>
</gene>
<keyword evidence="2" id="KW-1185">Reference proteome</keyword>
<proteinExistence type="predicted"/>
<accession>A0A0K8PV76</accession>
<reference evidence="1" key="1">
    <citation type="journal article" date="2015" name="Genome Announc.">
        <title>Draft Genome Sequence of Thiostrepton-Producing Streptomyces azureus ATCC 14921.</title>
        <authorList>
            <person name="Sakihara K."/>
            <person name="Maeda J."/>
            <person name="Tashiro K."/>
            <person name="Fujino Y."/>
            <person name="Kuhara S."/>
            <person name="Ohshima T."/>
            <person name="Ogata S."/>
            <person name="Doi K."/>
        </authorList>
    </citation>
    <scope>NUCLEOTIDE SEQUENCE [LARGE SCALE GENOMIC DNA]</scope>
    <source>
        <strain evidence="1">ATCC14921</strain>
    </source>
</reference>
<dbReference type="EMBL" id="DF968368">
    <property type="protein sequence ID" value="GAP51364.1"/>
    <property type="molecule type" value="Genomic_DNA"/>
</dbReference>
<dbReference type="Proteomes" id="UP000053859">
    <property type="component" value="Unassembled WGS sequence"/>
</dbReference>
<evidence type="ECO:0000313" key="1">
    <source>
        <dbReference type="EMBL" id="GAP51364.1"/>
    </source>
</evidence>
<organism evidence="1 2">
    <name type="scientific">Streptomyces azureus</name>
    <dbReference type="NCBI Taxonomy" id="146537"/>
    <lineage>
        <taxon>Bacteria</taxon>
        <taxon>Bacillati</taxon>
        <taxon>Actinomycetota</taxon>
        <taxon>Actinomycetes</taxon>
        <taxon>Kitasatosporales</taxon>
        <taxon>Streptomycetaceae</taxon>
        <taxon>Streptomyces</taxon>
    </lineage>
</organism>
<dbReference type="PATRIC" id="fig|146537.3.peg.6541"/>
<name>A0A0K8PV76_STRAJ</name>
<protein>
    <submittedName>
        <fullName evidence="1">Senescence marker protein-30 family protein</fullName>
    </submittedName>
</protein>
<sequence length="65" mass="7000">MPATGGPRPVRAARAALFLTHIDVAAWMEAGSFPPAGVTYLYLRDCVLPDDPTALDFPDVHVVIH</sequence>
<dbReference type="AlphaFoldDB" id="A0A0K8PV76"/>